<evidence type="ECO:0000256" key="1">
    <source>
        <dbReference type="SAM" id="MobiDB-lite"/>
    </source>
</evidence>
<sequence length="602" mass="65724">MGHSLAGGEQHAPSKRPERFNIKLPNAMRTKFTEPYNEFLLGLLQTSIHITQLPDLSNYWQRIHSVSGSSGPRWTLWLSRAQRQLFFERKECLGQLLTHAEFLEMLLVLRELIECGSCPAHAADVTDELPVELSQILTRAYPSEKSKSDGPAASGEVFTTVSELFGTPLPPPIAEASIQVQSADPLFDDWSSLNPLEPLDYLLENTLQAGHVLRSTSCFEITSSTEQQVLSEISTEKQALNEISTTAPFSSSLICVDGLKQDIPSPLLGQLEPEPVLLQAPSHATPHVSLSVTRSRPSLSLNTLQTQPRSIRSSRHSSSNQVHGTTIPLSRTHARQSSAPYMLSPLRRTTELYPDLAWSMPYTTTCNTWTVPLLSPTSAVSTDLFYSNEWARNGLLDSSLASLIYPSPISLTAPVVPQSFTSTSAPAITTVVAHTDIPEPLPCHLDVTLTTAELAEWVYTRTADLGETDRFAQGSLHTTLGRTLSASNYPSDTGLSAMLYSPLSPLNHPEQDLHIQSDHGHIRAYKVSHATLPPSSKPIDSLSSTTVPEPPPSRPGQSFTGKGMPRSVSNMLELDMHLLDTSCLQFDDLPLLSAGCLSASVV</sequence>
<name>A0ABQ8F9X7_9FUNG</name>
<evidence type="ECO:0000313" key="2">
    <source>
        <dbReference type="EMBL" id="KAH6594681.1"/>
    </source>
</evidence>
<dbReference type="EMBL" id="JAFCIX010000330">
    <property type="protein sequence ID" value="KAH6594681.1"/>
    <property type="molecule type" value="Genomic_DNA"/>
</dbReference>
<reference evidence="2 3" key="1">
    <citation type="submission" date="2021-02" db="EMBL/GenBank/DDBJ databases">
        <title>Variation within the Batrachochytrium salamandrivorans European outbreak.</title>
        <authorList>
            <person name="Kelly M."/>
            <person name="Pasmans F."/>
            <person name="Shea T.P."/>
            <person name="Munoz J.F."/>
            <person name="Carranza S."/>
            <person name="Cuomo C.A."/>
            <person name="Martel A."/>
        </authorList>
    </citation>
    <scope>NUCLEOTIDE SEQUENCE [LARGE SCALE GENOMIC DNA]</scope>
    <source>
        <strain evidence="2 3">AMFP18/2</strain>
    </source>
</reference>
<organism evidence="2 3">
    <name type="scientific">Batrachochytrium salamandrivorans</name>
    <dbReference type="NCBI Taxonomy" id="1357716"/>
    <lineage>
        <taxon>Eukaryota</taxon>
        <taxon>Fungi</taxon>
        <taxon>Fungi incertae sedis</taxon>
        <taxon>Chytridiomycota</taxon>
        <taxon>Chytridiomycota incertae sedis</taxon>
        <taxon>Chytridiomycetes</taxon>
        <taxon>Rhizophydiales</taxon>
        <taxon>Rhizophydiales incertae sedis</taxon>
        <taxon>Batrachochytrium</taxon>
    </lineage>
</organism>
<gene>
    <name evidence="2" type="ORF">BASA50_006359</name>
</gene>
<feature type="region of interest" description="Disordered" evidence="1">
    <location>
        <begin position="532"/>
        <end position="566"/>
    </location>
</feature>
<comment type="caution">
    <text evidence="2">The sequence shown here is derived from an EMBL/GenBank/DDBJ whole genome shotgun (WGS) entry which is preliminary data.</text>
</comment>
<feature type="region of interest" description="Disordered" evidence="1">
    <location>
        <begin position="1"/>
        <end position="20"/>
    </location>
</feature>
<protein>
    <recommendedName>
        <fullName evidence="4">RUN domain-containing protein</fullName>
    </recommendedName>
</protein>
<proteinExistence type="predicted"/>
<keyword evidence="3" id="KW-1185">Reference proteome</keyword>
<dbReference type="Proteomes" id="UP001648503">
    <property type="component" value="Unassembled WGS sequence"/>
</dbReference>
<feature type="region of interest" description="Disordered" evidence="1">
    <location>
        <begin position="301"/>
        <end position="327"/>
    </location>
</feature>
<evidence type="ECO:0008006" key="4">
    <source>
        <dbReference type="Google" id="ProtNLM"/>
    </source>
</evidence>
<evidence type="ECO:0000313" key="3">
    <source>
        <dbReference type="Proteomes" id="UP001648503"/>
    </source>
</evidence>
<accession>A0ABQ8F9X7</accession>